<dbReference type="OrthoDB" id="5984008at2759"/>
<dbReference type="SUPFAM" id="SSF53822">
    <property type="entry name" value="Periplasmic binding protein-like I"/>
    <property type="match status" value="1"/>
</dbReference>
<keyword evidence="2" id="KW-0812">Transmembrane</keyword>
<dbReference type="InterPro" id="IPR001828">
    <property type="entry name" value="ANF_lig-bd_rcpt"/>
</dbReference>
<dbReference type="Gene3D" id="3.40.50.2300">
    <property type="match status" value="2"/>
</dbReference>
<dbReference type="InterPro" id="IPR028082">
    <property type="entry name" value="Peripla_BP_I"/>
</dbReference>
<evidence type="ECO:0000256" key="3">
    <source>
        <dbReference type="ARBA" id="ARBA00022989"/>
    </source>
</evidence>
<feature type="domain" description="Receptor ligand binding region" evidence="5">
    <location>
        <begin position="12"/>
        <end position="90"/>
    </location>
</feature>
<keyword evidence="6" id="KW-0675">Receptor</keyword>
<dbReference type="Proteomes" id="UP000440578">
    <property type="component" value="Unassembled WGS sequence"/>
</dbReference>
<evidence type="ECO:0000313" key="7">
    <source>
        <dbReference type="Proteomes" id="UP000440578"/>
    </source>
</evidence>
<dbReference type="AlphaFoldDB" id="A0A6A4VGB9"/>
<name>A0A6A4VGB9_AMPAM</name>
<evidence type="ECO:0000256" key="2">
    <source>
        <dbReference type="ARBA" id="ARBA00022692"/>
    </source>
</evidence>
<evidence type="ECO:0000256" key="4">
    <source>
        <dbReference type="ARBA" id="ARBA00023136"/>
    </source>
</evidence>
<protein>
    <submittedName>
        <fullName evidence="6">Glutamate receptor ionotropic, kainate 4</fullName>
    </submittedName>
</protein>
<gene>
    <name evidence="6" type="primary">Grik4_0</name>
    <name evidence="6" type="ORF">FJT64_011427</name>
</gene>
<keyword evidence="7" id="KW-1185">Reference proteome</keyword>
<sequence>MIGDCFLRHKSEPALVYDSVLVFARALTAMQDGVQFRSSGVSCGREQPWVDGSSLFNYINAVRELRGLTGPIQFSEGKRTTFKLDLLKLKQHDLVKV</sequence>
<proteinExistence type="predicted"/>
<dbReference type="EMBL" id="VIIS01001961">
    <property type="protein sequence ID" value="KAF0290340.1"/>
    <property type="molecule type" value="Genomic_DNA"/>
</dbReference>
<accession>A0A6A4VGB9</accession>
<comment type="caution">
    <text evidence="6">The sequence shown here is derived from an EMBL/GenBank/DDBJ whole genome shotgun (WGS) entry which is preliminary data.</text>
</comment>
<reference evidence="6 7" key="1">
    <citation type="submission" date="2019-07" db="EMBL/GenBank/DDBJ databases">
        <title>Draft genome assembly of a fouling barnacle, Amphibalanus amphitrite (Darwin, 1854): The first reference genome for Thecostraca.</title>
        <authorList>
            <person name="Kim W."/>
        </authorList>
    </citation>
    <scope>NUCLEOTIDE SEQUENCE [LARGE SCALE GENOMIC DNA]</scope>
    <source>
        <strain evidence="6">SNU_AA5</strain>
        <tissue evidence="6">Soma without cirri and trophi</tissue>
    </source>
</reference>
<keyword evidence="3" id="KW-1133">Transmembrane helix</keyword>
<evidence type="ECO:0000313" key="6">
    <source>
        <dbReference type="EMBL" id="KAF0290340.1"/>
    </source>
</evidence>
<dbReference type="Pfam" id="PF01094">
    <property type="entry name" value="ANF_receptor"/>
    <property type="match status" value="1"/>
</dbReference>
<dbReference type="GO" id="GO:0016020">
    <property type="term" value="C:membrane"/>
    <property type="evidence" value="ECO:0007669"/>
    <property type="project" value="UniProtKB-SubCell"/>
</dbReference>
<keyword evidence="4" id="KW-0472">Membrane</keyword>
<organism evidence="6 7">
    <name type="scientific">Amphibalanus amphitrite</name>
    <name type="common">Striped barnacle</name>
    <name type="synonym">Balanus amphitrite</name>
    <dbReference type="NCBI Taxonomy" id="1232801"/>
    <lineage>
        <taxon>Eukaryota</taxon>
        <taxon>Metazoa</taxon>
        <taxon>Ecdysozoa</taxon>
        <taxon>Arthropoda</taxon>
        <taxon>Crustacea</taxon>
        <taxon>Multicrustacea</taxon>
        <taxon>Cirripedia</taxon>
        <taxon>Thoracica</taxon>
        <taxon>Thoracicalcarea</taxon>
        <taxon>Balanomorpha</taxon>
        <taxon>Balanoidea</taxon>
        <taxon>Balanidae</taxon>
        <taxon>Amphibalaninae</taxon>
        <taxon>Amphibalanus</taxon>
    </lineage>
</organism>
<evidence type="ECO:0000256" key="1">
    <source>
        <dbReference type="ARBA" id="ARBA00004370"/>
    </source>
</evidence>
<comment type="subcellular location">
    <subcellularLocation>
        <location evidence="1">Membrane</location>
    </subcellularLocation>
</comment>
<evidence type="ECO:0000259" key="5">
    <source>
        <dbReference type="Pfam" id="PF01094"/>
    </source>
</evidence>